<proteinExistence type="predicted"/>
<accession>A0A7K1FP59</accession>
<dbReference type="AlphaFoldDB" id="A0A7K1FP59"/>
<feature type="signal peptide" evidence="1">
    <location>
        <begin position="1"/>
        <end position="30"/>
    </location>
</feature>
<dbReference type="EMBL" id="WLYK01000008">
    <property type="protein sequence ID" value="MTD15927.1"/>
    <property type="molecule type" value="Genomic_DNA"/>
</dbReference>
<evidence type="ECO:0000313" key="2">
    <source>
        <dbReference type="EMBL" id="MTD15927.1"/>
    </source>
</evidence>
<dbReference type="Proteomes" id="UP000460221">
    <property type="component" value="Unassembled WGS sequence"/>
</dbReference>
<keyword evidence="3" id="KW-1185">Reference proteome</keyword>
<protein>
    <submittedName>
        <fullName evidence="2">Uncharacterized protein</fullName>
    </submittedName>
</protein>
<comment type="caution">
    <text evidence="2">The sequence shown here is derived from an EMBL/GenBank/DDBJ whole genome shotgun (WGS) entry which is preliminary data.</text>
</comment>
<sequence>MKKFPSLTTPALLVALICALIVGAGMTASAASDRTAAAPAATVTPAVFEPQVRALPAKADHVFVPLAPCRIVDTRVNSTPLGSEVARNYYVGGTFGFAPQGGKSGGCGVPTTAVAVSAIVTAVDPSNRGFLRAWPTNQSEPASTLLNYGTISTGTGATVPIAITSGPALRVKNYAGPTDLVIEVNGYYEMQIQAQVEPNGILLDSTYRFLSSSKLATGTYRITVDTNITACAIQAQSTVFSYYTSVGTVSGSTFDIYVWRIVNGINTLTDGRFLVTVTC</sequence>
<evidence type="ECO:0000256" key="1">
    <source>
        <dbReference type="SAM" id="SignalP"/>
    </source>
</evidence>
<reference evidence="2 3" key="1">
    <citation type="submission" date="2019-11" db="EMBL/GenBank/DDBJ databases">
        <authorList>
            <person name="Jiang L.-Q."/>
        </authorList>
    </citation>
    <scope>NUCLEOTIDE SEQUENCE [LARGE SCALE GENOMIC DNA]</scope>
    <source>
        <strain evidence="2 3">YIM 132087</strain>
    </source>
</reference>
<feature type="chain" id="PRO_5029754393" evidence="1">
    <location>
        <begin position="31"/>
        <end position="279"/>
    </location>
</feature>
<organism evidence="2 3">
    <name type="scientific">Nakamurella alba</name>
    <dbReference type="NCBI Taxonomy" id="2665158"/>
    <lineage>
        <taxon>Bacteria</taxon>
        <taxon>Bacillati</taxon>
        <taxon>Actinomycetota</taxon>
        <taxon>Actinomycetes</taxon>
        <taxon>Nakamurellales</taxon>
        <taxon>Nakamurellaceae</taxon>
        <taxon>Nakamurella</taxon>
    </lineage>
</organism>
<keyword evidence="1" id="KW-0732">Signal</keyword>
<dbReference type="RefSeq" id="WP_154769927.1">
    <property type="nucleotide sequence ID" value="NZ_WLYK01000008.1"/>
</dbReference>
<evidence type="ECO:0000313" key="3">
    <source>
        <dbReference type="Proteomes" id="UP000460221"/>
    </source>
</evidence>
<gene>
    <name evidence="2" type="ORF">GIS00_18490</name>
</gene>
<name>A0A7K1FP59_9ACTN</name>